<dbReference type="GO" id="GO:0044780">
    <property type="term" value="P:bacterial-type flagellum assembly"/>
    <property type="evidence" value="ECO:0007669"/>
    <property type="project" value="InterPro"/>
</dbReference>
<reference evidence="11 12" key="1">
    <citation type="submission" date="2014-12" db="EMBL/GenBank/DDBJ databases">
        <title>Genome sequencing of Photobacterium gaetbulicola AD005a.</title>
        <authorList>
            <person name="Adrian T.G.S."/>
            <person name="Chan K.G."/>
        </authorList>
    </citation>
    <scope>NUCLEOTIDE SEQUENCE [LARGE SCALE GENOMIC DNA]</scope>
    <source>
        <strain evidence="11 12">AD005a</strain>
    </source>
</reference>
<comment type="similarity">
    <text evidence="3 7">Belongs to the flagella basal body rod proteins family.</text>
</comment>
<dbReference type="SUPFAM" id="SSF64518">
    <property type="entry name" value="Phase 1 flagellin"/>
    <property type="match status" value="1"/>
</dbReference>
<evidence type="ECO:0000256" key="1">
    <source>
        <dbReference type="ARBA" id="ARBA00004365"/>
    </source>
</evidence>
<name>A0A0B9GDI4_9GAMM</name>
<dbReference type="PANTHER" id="PTHR30033">
    <property type="entry name" value="FLAGELLAR HOOK-ASSOCIATED PROTEIN 1"/>
    <property type="match status" value="1"/>
</dbReference>
<dbReference type="PANTHER" id="PTHR30033:SF1">
    <property type="entry name" value="FLAGELLAR HOOK-ASSOCIATED PROTEIN 1"/>
    <property type="match status" value="1"/>
</dbReference>
<dbReference type="GO" id="GO:0005576">
    <property type="term" value="C:extracellular region"/>
    <property type="evidence" value="ECO:0007669"/>
    <property type="project" value="UniProtKB-SubCell"/>
</dbReference>
<evidence type="ECO:0000256" key="6">
    <source>
        <dbReference type="ARBA" id="ARBA00023143"/>
    </source>
</evidence>
<organism evidence="11 12">
    <name type="scientific">Photobacterium gaetbulicola</name>
    <dbReference type="NCBI Taxonomy" id="1295392"/>
    <lineage>
        <taxon>Bacteria</taxon>
        <taxon>Pseudomonadati</taxon>
        <taxon>Pseudomonadota</taxon>
        <taxon>Gammaproteobacteria</taxon>
        <taxon>Vibrionales</taxon>
        <taxon>Vibrionaceae</taxon>
        <taxon>Photobacterium</taxon>
    </lineage>
</organism>
<accession>A0A0B9GDI4</accession>
<evidence type="ECO:0000259" key="8">
    <source>
        <dbReference type="Pfam" id="PF00460"/>
    </source>
</evidence>
<comment type="subcellular location">
    <subcellularLocation>
        <location evidence="1 7">Bacterial flagellum</location>
    </subcellularLocation>
    <subcellularLocation>
        <location evidence="2 7">Secreted</location>
    </subcellularLocation>
</comment>
<dbReference type="InterPro" id="IPR001444">
    <property type="entry name" value="Flag_bb_rod_N"/>
</dbReference>
<dbReference type="GO" id="GO:0005198">
    <property type="term" value="F:structural molecule activity"/>
    <property type="evidence" value="ECO:0007669"/>
    <property type="project" value="UniProtKB-UniRule"/>
</dbReference>
<sequence>MSLMNIGLSGIQASQVGMNVTAQNVANINTPGYSRQQVHLSAVGSTSMSMKDAGNGVSVSSIRRVTDQYQTNQIFRAGSMLGATSTSAQQLKRLETLLSGDSMDLSQGFDSFFSALNGASVSPYGSAHRTQIISEAEALSNRFNQLNSSLDGQYNDLSQQRSSAVSQANSLLGNISKLNEEIRKGEATGANTSALQDERDVLIAELSEIVDVRITDAGDGTLNIALPNGQPLVMGNQVAKFSLESDPNNPRGDVLSLSFNDQNFPLDDDIGGKLGALAEYEKDVLIPTQAAINDIASEFAQAFNDQLAQGFDLNGEPGKPLFVFDPENPAATMSINPDFKPEDLALSGDGTPGNTDNLMKLIEIKDQEFEIGHLGSQTLGSAFNSLLGDIAVKSRQAQSDHDAASNIYLQATIEKSATSGVNLDEEAVSLMMYQQAYQANLQVINASNQVFASIMQLF</sequence>
<dbReference type="InterPro" id="IPR053927">
    <property type="entry name" value="FlgK_helical"/>
</dbReference>
<dbReference type="PRINTS" id="PR01005">
    <property type="entry name" value="FLGHOOKAP1"/>
</dbReference>
<dbReference type="RefSeq" id="WP_039463603.1">
    <property type="nucleotide sequence ID" value="NZ_JWLZ01000167.1"/>
</dbReference>
<keyword evidence="5 7" id="KW-0964">Secreted</keyword>
<dbReference type="InterPro" id="IPR002371">
    <property type="entry name" value="FlgK"/>
</dbReference>
<protein>
    <recommendedName>
        <fullName evidence="4 7">Flagellar hook-associated protein 1</fullName>
        <shortName evidence="7">HAP1</shortName>
    </recommendedName>
</protein>
<evidence type="ECO:0000256" key="4">
    <source>
        <dbReference type="ARBA" id="ARBA00016244"/>
    </source>
</evidence>
<dbReference type="Pfam" id="PF22638">
    <property type="entry name" value="FlgK_D1"/>
    <property type="match status" value="1"/>
</dbReference>
<evidence type="ECO:0000256" key="2">
    <source>
        <dbReference type="ARBA" id="ARBA00004613"/>
    </source>
</evidence>
<evidence type="ECO:0000313" key="12">
    <source>
        <dbReference type="Proteomes" id="UP000031278"/>
    </source>
</evidence>
<dbReference type="AlphaFoldDB" id="A0A0B9GDI4"/>
<evidence type="ECO:0000256" key="3">
    <source>
        <dbReference type="ARBA" id="ARBA00009677"/>
    </source>
</evidence>
<feature type="domain" description="Flagellar hook-associated protein FlgK helical" evidence="10">
    <location>
        <begin position="91"/>
        <end position="322"/>
    </location>
</feature>
<dbReference type="Pfam" id="PF00460">
    <property type="entry name" value="Flg_bb_rod"/>
    <property type="match status" value="1"/>
</dbReference>
<evidence type="ECO:0000259" key="10">
    <source>
        <dbReference type="Pfam" id="PF22638"/>
    </source>
</evidence>
<dbReference type="GO" id="GO:0009424">
    <property type="term" value="C:bacterial-type flagellum hook"/>
    <property type="evidence" value="ECO:0007669"/>
    <property type="project" value="UniProtKB-UniRule"/>
</dbReference>
<gene>
    <name evidence="7" type="primary">flgK</name>
    <name evidence="11" type="ORF">RJ45_14760</name>
</gene>
<evidence type="ECO:0000256" key="5">
    <source>
        <dbReference type="ARBA" id="ARBA00022525"/>
    </source>
</evidence>
<proteinExistence type="inferred from homology"/>
<dbReference type="Proteomes" id="UP000031278">
    <property type="component" value="Unassembled WGS sequence"/>
</dbReference>
<comment type="caution">
    <text evidence="11">The sequence shown here is derived from an EMBL/GenBank/DDBJ whole genome shotgun (WGS) entry which is preliminary data.</text>
</comment>
<dbReference type="EMBL" id="JWLZ01000167">
    <property type="protein sequence ID" value="KHT62900.1"/>
    <property type="molecule type" value="Genomic_DNA"/>
</dbReference>
<dbReference type="InterPro" id="IPR010930">
    <property type="entry name" value="Flg_bb/hook_C_dom"/>
</dbReference>
<evidence type="ECO:0000313" key="11">
    <source>
        <dbReference type="EMBL" id="KHT62900.1"/>
    </source>
</evidence>
<feature type="domain" description="Flagellar basal-body/hook protein C-terminal" evidence="9">
    <location>
        <begin position="418"/>
        <end position="457"/>
    </location>
</feature>
<dbReference type="NCBIfam" id="TIGR02492">
    <property type="entry name" value="flgK_ends"/>
    <property type="match status" value="1"/>
</dbReference>
<dbReference type="Pfam" id="PF06429">
    <property type="entry name" value="Flg_bbr_C"/>
    <property type="match status" value="1"/>
</dbReference>
<feature type="domain" description="Flagellar basal body rod protein N-terminal" evidence="8">
    <location>
        <begin position="4"/>
        <end position="33"/>
    </location>
</feature>
<evidence type="ECO:0000259" key="9">
    <source>
        <dbReference type="Pfam" id="PF06429"/>
    </source>
</evidence>
<evidence type="ECO:0000256" key="7">
    <source>
        <dbReference type="RuleBase" id="RU362065"/>
    </source>
</evidence>
<keyword evidence="6 7" id="KW-0975">Bacterial flagellum</keyword>